<dbReference type="PANTHER" id="PTHR43395:SF1">
    <property type="entry name" value="CHEMOTAXIS PROTEIN CHEA"/>
    <property type="match status" value="1"/>
</dbReference>
<feature type="modified residue" description="Phosphohistidine" evidence="9">
    <location>
        <position position="49"/>
    </location>
</feature>
<dbReference type="Pfam" id="PF02895">
    <property type="entry name" value="H-kinase_dim"/>
    <property type="match status" value="1"/>
</dbReference>
<proteinExistence type="predicted"/>
<dbReference type="InterPro" id="IPR036061">
    <property type="entry name" value="CheW-like_dom_sf"/>
</dbReference>
<evidence type="ECO:0000313" key="15">
    <source>
        <dbReference type="Proteomes" id="UP000265560"/>
    </source>
</evidence>
<dbReference type="EC" id="2.7.13.3" evidence="2"/>
<dbReference type="InterPro" id="IPR036641">
    <property type="entry name" value="HPT_dom_sf"/>
</dbReference>
<dbReference type="SUPFAM" id="SSF47384">
    <property type="entry name" value="Homodimeric domain of signal transducing histidine kinase"/>
    <property type="match status" value="1"/>
</dbReference>
<dbReference type="RefSeq" id="WP_119893169.1">
    <property type="nucleotide sequence ID" value="NZ_CP032419.1"/>
</dbReference>
<dbReference type="SMART" id="SM00073">
    <property type="entry name" value="HPT"/>
    <property type="match status" value="1"/>
</dbReference>
<dbReference type="PRINTS" id="PR00344">
    <property type="entry name" value="BCTRLSENSOR"/>
</dbReference>
<dbReference type="InterPro" id="IPR037006">
    <property type="entry name" value="CheA-like_homodim_sf"/>
</dbReference>
<evidence type="ECO:0000256" key="2">
    <source>
        <dbReference type="ARBA" id="ARBA00012438"/>
    </source>
</evidence>
<dbReference type="AlphaFoldDB" id="A0A385Z4B2"/>
<evidence type="ECO:0000259" key="11">
    <source>
        <dbReference type="PROSITE" id="PS50109"/>
    </source>
</evidence>
<dbReference type="GO" id="GO:0006935">
    <property type="term" value="P:chemotaxis"/>
    <property type="evidence" value="ECO:0007669"/>
    <property type="project" value="InterPro"/>
</dbReference>
<keyword evidence="4 9" id="KW-0597">Phosphoprotein</keyword>
<organism evidence="14 15">
    <name type="scientific">Pseudomonas cavernae</name>
    <dbReference type="NCBI Taxonomy" id="2320867"/>
    <lineage>
        <taxon>Bacteria</taxon>
        <taxon>Pseudomonadati</taxon>
        <taxon>Pseudomonadota</taxon>
        <taxon>Gammaproteobacteria</taxon>
        <taxon>Pseudomonadales</taxon>
        <taxon>Pseudomonadaceae</taxon>
        <taxon>Pseudomonas</taxon>
    </lineage>
</organism>
<dbReference type="PROSITE" id="PS50894">
    <property type="entry name" value="HPT"/>
    <property type="match status" value="1"/>
</dbReference>
<comment type="function">
    <text evidence="8">Involved in the transmission of sensory signals from the chemoreceptors to the flagellar motors. CheA is autophosphorylated; it can transfer its phosphate group to either CheB or CheY.</text>
</comment>
<dbReference type="FunFam" id="1.20.120.160:FF:000008">
    <property type="entry name" value="Chemotaxis sensor histidine kinase CheA"/>
    <property type="match status" value="1"/>
</dbReference>
<dbReference type="Gene3D" id="1.20.120.160">
    <property type="entry name" value="HPT domain"/>
    <property type="match status" value="1"/>
</dbReference>
<dbReference type="PANTHER" id="PTHR43395">
    <property type="entry name" value="SENSOR HISTIDINE KINASE CHEA"/>
    <property type="match status" value="1"/>
</dbReference>
<dbReference type="InterPro" id="IPR036097">
    <property type="entry name" value="HisK_dim/P_sf"/>
</dbReference>
<evidence type="ECO:0000256" key="1">
    <source>
        <dbReference type="ARBA" id="ARBA00000085"/>
    </source>
</evidence>
<comment type="catalytic activity">
    <reaction evidence="1">
        <text>ATP + protein L-histidine = ADP + protein N-phospho-L-histidine.</text>
        <dbReference type="EC" id="2.7.13.3"/>
    </reaction>
</comment>
<evidence type="ECO:0000256" key="5">
    <source>
        <dbReference type="ARBA" id="ARBA00022679"/>
    </source>
</evidence>
<dbReference type="Gene3D" id="2.30.30.40">
    <property type="entry name" value="SH3 Domains"/>
    <property type="match status" value="1"/>
</dbReference>
<dbReference type="Pfam" id="PF02518">
    <property type="entry name" value="HATPase_c"/>
    <property type="match status" value="1"/>
</dbReference>
<dbReference type="CDD" id="cd00088">
    <property type="entry name" value="HPT"/>
    <property type="match status" value="1"/>
</dbReference>
<evidence type="ECO:0000259" key="13">
    <source>
        <dbReference type="PROSITE" id="PS50894"/>
    </source>
</evidence>
<evidence type="ECO:0000256" key="10">
    <source>
        <dbReference type="SAM" id="MobiDB-lite"/>
    </source>
</evidence>
<dbReference type="Pfam" id="PF01627">
    <property type="entry name" value="Hpt"/>
    <property type="match status" value="1"/>
</dbReference>
<feature type="compositionally biased region" description="Low complexity" evidence="10">
    <location>
        <begin position="320"/>
        <end position="357"/>
    </location>
</feature>
<dbReference type="SMART" id="SM01231">
    <property type="entry name" value="H-kinase_dim"/>
    <property type="match status" value="1"/>
</dbReference>
<keyword evidence="15" id="KW-1185">Reference proteome</keyword>
<dbReference type="Gene3D" id="1.10.287.560">
    <property type="entry name" value="Histidine kinase CheA-like, homodimeric domain"/>
    <property type="match status" value="1"/>
</dbReference>
<dbReference type="GO" id="GO:0005737">
    <property type="term" value="C:cytoplasm"/>
    <property type="evidence" value="ECO:0007669"/>
    <property type="project" value="InterPro"/>
</dbReference>
<evidence type="ECO:0000256" key="4">
    <source>
        <dbReference type="ARBA" id="ARBA00022553"/>
    </source>
</evidence>
<dbReference type="SUPFAM" id="SSF50341">
    <property type="entry name" value="CheW-like"/>
    <property type="match status" value="1"/>
</dbReference>
<dbReference type="CDD" id="cd16916">
    <property type="entry name" value="HATPase_CheA-like"/>
    <property type="match status" value="1"/>
</dbReference>
<evidence type="ECO:0000256" key="8">
    <source>
        <dbReference type="ARBA" id="ARBA00035100"/>
    </source>
</evidence>
<evidence type="ECO:0000259" key="12">
    <source>
        <dbReference type="PROSITE" id="PS50851"/>
    </source>
</evidence>
<dbReference type="KEGG" id="pcav:D3880_09215"/>
<keyword evidence="5" id="KW-0808">Transferase</keyword>
<feature type="domain" description="Histidine kinase" evidence="11">
    <location>
        <begin position="394"/>
        <end position="605"/>
    </location>
</feature>
<dbReference type="PROSITE" id="PS50851">
    <property type="entry name" value="CHEW"/>
    <property type="match status" value="1"/>
</dbReference>
<feature type="domain" description="CheW-like" evidence="12">
    <location>
        <begin position="607"/>
        <end position="742"/>
    </location>
</feature>
<keyword evidence="7" id="KW-0902">Two-component regulatory system</keyword>
<evidence type="ECO:0000313" key="14">
    <source>
        <dbReference type="EMBL" id="AYC32548.1"/>
    </source>
</evidence>
<name>A0A385Z4B2_9PSED</name>
<dbReference type="Gene3D" id="3.30.565.10">
    <property type="entry name" value="Histidine kinase-like ATPase, C-terminal domain"/>
    <property type="match status" value="1"/>
</dbReference>
<dbReference type="InterPro" id="IPR004105">
    <property type="entry name" value="CheA-like_dim"/>
</dbReference>
<dbReference type="InterPro" id="IPR008207">
    <property type="entry name" value="Sig_transdc_His_kin_Hpt_dom"/>
</dbReference>
<dbReference type="Pfam" id="PF01584">
    <property type="entry name" value="CheW"/>
    <property type="match status" value="1"/>
</dbReference>
<evidence type="ECO:0000256" key="9">
    <source>
        <dbReference type="PROSITE-ProRule" id="PRU00110"/>
    </source>
</evidence>
<keyword evidence="6" id="KW-0418">Kinase</keyword>
<gene>
    <name evidence="14" type="ORF">D3880_09215</name>
</gene>
<reference evidence="15" key="1">
    <citation type="submission" date="2018-09" db="EMBL/GenBank/DDBJ databases">
        <authorList>
            <person name="Zhu H."/>
        </authorList>
    </citation>
    <scope>NUCLEOTIDE SEQUENCE [LARGE SCALE GENOMIC DNA]</scope>
    <source>
        <strain evidence="15">K2W31S-8</strain>
    </source>
</reference>
<feature type="region of interest" description="Disordered" evidence="10">
    <location>
        <begin position="319"/>
        <end position="360"/>
    </location>
</feature>
<dbReference type="InterPro" id="IPR004358">
    <property type="entry name" value="Sig_transdc_His_kin-like_C"/>
</dbReference>
<dbReference type="GO" id="GO:0000155">
    <property type="term" value="F:phosphorelay sensor kinase activity"/>
    <property type="evidence" value="ECO:0007669"/>
    <property type="project" value="InterPro"/>
</dbReference>
<dbReference type="PROSITE" id="PS50109">
    <property type="entry name" value="HIS_KIN"/>
    <property type="match status" value="1"/>
</dbReference>
<dbReference type="SMART" id="SM00387">
    <property type="entry name" value="HATPase_c"/>
    <property type="match status" value="1"/>
</dbReference>
<protein>
    <recommendedName>
        <fullName evidence="3">Chemotaxis protein CheA</fullName>
        <ecNumber evidence="2">2.7.13.3</ecNumber>
    </recommendedName>
</protein>
<dbReference type="SUPFAM" id="SSF47226">
    <property type="entry name" value="Histidine-containing phosphotransfer domain, HPT domain"/>
    <property type="match status" value="1"/>
</dbReference>
<dbReference type="SUPFAM" id="SSF55874">
    <property type="entry name" value="ATPase domain of HSP90 chaperone/DNA topoisomerase II/histidine kinase"/>
    <property type="match status" value="1"/>
</dbReference>
<dbReference type="FunFam" id="2.30.30.40:FF:000048">
    <property type="entry name" value="Chemotaxis protein CheA, putative"/>
    <property type="match status" value="1"/>
</dbReference>
<dbReference type="InterPro" id="IPR003594">
    <property type="entry name" value="HATPase_dom"/>
</dbReference>
<dbReference type="Proteomes" id="UP000265560">
    <property type="component" value="Chromosome"/>
</dbReference>
<dbReference type="InterPro" id="IPR051315">
    <property type="entry name" value="Bact_Chemotaxis_CheA"/>
</dbReference>
<accession>A0A385Z4B2</accession>
<dbReference type="CDD" id="cd00731">
    <property type="entry name" value="CheA_reg"/>
    <property type="match status" value="1"/>
</dbReference>
<sequence>MSFGADEEILQDFLVEAGEILEQLSEQLVELESRPDDADLLNAIFRGFHTVKGGAGFLQLNELVDCCHIAENVFDILRKGERRVDSELMDVVLAALDAVNGMFTEVRERVALTPASPQLLAALARLAEPQRDDELAAPAAVAEPEPTVASGDITDSEFEQLLEALGDEPGAQAETVAAGGDEISDDEFEALLDQLHGKGQFGGGVAAATVAVAEAPVADVVASDDISDDEFEALLDQLHGKGKFDASAATVAAGESVASAAVVAGPVAVASAASELISDDEFEALLDQLHGKGKFSEAASTGADESAVAVATPVPAINGAAKPAAPSKPATPAPAKAEPLRSAAPASDKPAASSEAETTVRVDTARLDEIMNMVGELVLVRNRLVRLGANSSDESMAKAVSNLDVVTADLQTAVMKTRMQPIKKVFGRFPRLVRDLARNLKKEINLELVGEETDLDKNLVEALADPLVHLVRNSVDHGIELPEAREAKGKNRGGRIVLAAQQEGDHILLSITDDGNGMDPDVLRVKAVEKGLLDKDAAERLNESECYNLIFAPGFSTKTEISDVSGRGVGMDVVKTKISQLNGTINIHSSKGQGTKIAIKVPLTLAIMPTLMVMLADQAFAFPLVNVNEIFHLDLSRTNVVDGQEVVIVRDKALPLFYLKRWLVKDAGYAEQQREGHVVILSVGTQRIGFVVDQLVGQEEVVIKPLGKMLQGTPGMSGATITGDGRIALILDVPSLLKRYARRI</sequence>
<dbReference type="FunFam" id="3.30.565.10:FF:000016">
    <property type="entry name" value="Chemotaxis protein CheA, putative"/>
    <property type="match status" value="1"/>
</dbReference>
<dbReference type="EMBL" id="CP032419">
    <property type="protein sequence ID" value="AYC32548.1"/>
    <property type="molecule type" value="Genomic_DNA"/>
</dbReference>
<dbReference type="SMART" id="SM00260">
    <property type="entry name" value="CheW"/>
    <property type="match status" value="1"/>
</dbReference>
<dbReference type="OrthoDB" id="9803176at2"/>
<dbReference type="InterPro" id="IPR036890">
    <property type="entry name" value="HATPase_C_sf"/>
</dbReference>
<dbReference type="InterPro" id="IPR002545">
    <property type="entry name" value="CheW-lke_dom"/>
</dbReference>
<feature type="domain" description="HPt" evidence="13">
    <location>
        <begin position="2"/>
        <end position="106"/>
    </location>
</feature>
<evidence type="ECO:0000256" key="7">
    <source>
        <dbReference type="ARBA" id="ARBA00023012"/>
    </source>
</evidence>
<dbReference type="InterPro" id="IPR005467">
    <property type="entry name" value="His_kinase_dom"/>
</dbReference>
<evidence type="ECO:0000256" key="6">
    <source>
        <dbReference type="ARBA" id="ARBA00022777"/>
    </source>
</evidence>
<evidence type="ECO:0000256" key="3">
    <source>
        <dbReference type="ARBA" id="ARBA00021495"/>
    </source>
</evidence>